<accession>A0A0L0CMC7</accession>
<evidence type="ECO:0000313" key="7">
    <source>
        <dbReference type="Proteomes" id="UP000037069"/>
    </source>
</evidence>
<dbReference type="EMBL" id="JRES01000195">
    <property type="protein sequence ID" value="KNC33416.1"/>
    <property type="molecule type" value="Genomic_DNA"/>
</dbReference>
<dbReference type="InterPro" id="IPR023346">
    <property type="entry name" value="Lysozyme-like_dom_sf"/>
</dbReference>
<dbReference type="PANTHER" id="PTHR11407:SF36">
    <property type="entry name" value="GEO02684P1-RELATED"/>
    <property type="match status" value="1"/>
</dbReference>
<sequence>MFCKYFVKLFCFVIINILFLCETRILKRCDLAREMLRLGTSKHELATWCCIVQYESKFNTSAVGQLNGNWSNDYGLFQVSDRYWCQSRSSRSSANLCKISCQSLITDNITEAVKCAHNVKKRQGWRAWAAYNGRCNKLKSLPTCYSLSYLHASDTRRLQPCEFAGQLYILDVPKTELPLWSCIAEYESRYHTDVIGKRNLDGSYDYGIFQISDKYWCQPQNKSHDLFYSANECNVNCTELLLDDITEAVRCARIILKQQGWTAWSVYGEFCNETSTSLSDIEYCFVLVDVFFIK</sequence>
<dbReference type="OrthoDB" id="17373at2759"/>
<protein>
    <recommendedName>
        <fullName evidence="5">Glycosyl hydrolases family 22 (GH22) domain-containing protein</fullName>
    </recommendedName>
</protein>
<dbReference type="PRINTS" id="PR00135">
    <property type="entry name" value="LYZLACT"/>
</dbReference>
<evidence type="ECO:0000256" key="2">
    <source>
        <dbReference type="ARBA" id="ARBA00022729"/>
    </source>
</evidence>
<dbReference type="InterPro" id="IPR001916">
    <property type="entry name" value="Glyco_hydro_22"/>
</dbReference>
<dbReference type="InterPro" id="IPR000974">
    <property type="entry name" value="Glyco_hydro_22_lys"/>
</dbReference>
<keyword evidence="3" id="KW-1015">Disulfide bond</keyword>
<dbReference type="SUPFAM" id="SSF53955">
    <property type="entry name" value="Lysozyme-like"/>
    <property type="match status" value="2"/>
</dbReference>
<dbReference type="Proteomes" id="UP000037069">
    <property type="component" value="Unassembled WGS sequence"/>
</dbReference>
<evidence type="ECO:0000256" key="3">
    <source>
        <dbReference type="ARBA" id="ARBA00023157"/>
    </source>
</evidence>
<keyword evidence="7" id="KW-1185">Reference proteome</keyword>
<keyword evidence="2" id="KW-0732">Signal</keyword>
<evidence type="ECO:0000313" key="6">
    <source>
        <dbReference type="EMBL" id="KNC33416.1"/>
    </source>
</evidence>
<dbReference type="AlphaFoldDB" id="A0A0L0CMC7"/>
<evidence type="ECO:0000259" key="5">
    <source>
        <dbReference type="PROSITE" id="PS00128"/>
    </source>
</evidence>
<proteinExistence type="inferred from homology"/>
<gene>
    <name evidence="6" type="ORF">FF38_09833</name>
</gene>
<dbReference type="OMA" id="FYSANEC"/>
<dbReference type="FunFam" id="1.10.530.10:FF:000001">
    <property type="entry name" value="Lysozyme C"/>
    <property type="match status" value="2"/>
</dbReference>
<evidence type="ECO:0000256" key="4">
    <source>
        <dbReference type="RuleBase" id="RU004440"/>
    </source>
</evidence>
<comment type="similarity">
    <text evidence="1 4">Belongs to the glycosyl hydrolase 22 family.</text>
</comment>
<dbReference type="PANTHER" id="PTHR11407">
    <property type="entry name" value="LYSOZYME C"/>
    <property type="match status" value="1"/>
</dbReference>
<dbReference type="GO" id="GO:0003796">
    <property type="term" value="F:lysozyme activity"/>
    <property type="evidence" value="ECO:0007669"/>
    <property type="project" value="InterPro"/>
</dbReference>
<organism evidence="6 7">
    <name type="scientific">Lucilia cuprina</name>
    <name type="common">Green bottle fly</name>
    <name type="synonym">Australian sheep blowfly</name>
    <dbReference type="NCBI Taxonomy" id="7375"/>
    <lineage>
        <taxon>Eukaryota</taxon>
        <taxon>Metazoa</taxon>
        <taxon>Ecdysozoa</taxon>
        <taxon>Arthropoda</taxon>
        <taxon>Hexapoda</taxon>
        <taxon>Insecta</taxon>
        <taxon>Pterygota</taxon>
        <taxon>Neoptera</taxon>
        <taxon>Endopterygota</taxon>
        <taxon>Diptera</taxon>
        <taxon>Brachycera</taxon>
        <taxon>Muscomorpha</taxon>
        <taxon>Oestroidea</taxon>
        <taxon>Calliphoridae</taxon>
        <taxon>Luciliinae</taxon>
        <taxon>Lucilia</taxon>
    </lineage>
</organism>
<dbReference type="CDD" id="cd16899">
    <property type="entry name" value="LYZ_C_invert"/>
    <property type="match status" value="2"/>
</dbReference>
<evidence type="ECO:0000256" key="1">
    <source>
        <dbReference type="ARBA" id="ARBA00010859"/>
    </source>
</evidence>
<dbReference type="InterPro" id="IPR019799">
    <property type="entry name" value="Glyco_hydro_22_CS"/>
</dbReference>
<dbReference type="PROSITE" id="PS51348">
    <property type="entry name" value="GLYCOSYL_HYDROL_F22_2"/>
    <property type="match status" value="2"/>
</dbReference>
<dbReference type="Gene3D" id="1.10.530.10">
    <property type="match status" value="2"/>
</dbReference>
<feature type="domain" description="Glycosyl hydrolases family 22 (GH22)" evidence="5">
    <location>
        <begin position="97"/>
        <end position="115"/>
    </location>
</feature>
<name>A0A0L0CMC7_LUCCU</name>
<dbReference type="PROSITE" id="PS00128">
    <property type="entry name" value="GLYCOSYL_HYDROL_F22_1"/>
    <property type="match status" value="2"/>
</dbReference>
<dbReference type="SMART" id="SM00263">
    <property type="entry name" value="LYZ1"/>
    <property type="match status" value="2"/>
</dbReference>
<comment type="caution">
    <text evidence="6">The sequence shown here is derived from an EMBL/GenBank/DDBJ whole genome shotgun (WGS) entry which is preliminary data.</text>
</comment>
<feature type="domain" description="Glycosyl hydrolases family 22 (GH22)" evidence="5">
    <location>
        <begin position="233"/>
        <end position="251"/>
    </location>
</feature>
<dbReference type="PRINTS" id="PR00137">
    <property type="entry name" value="LYSOZYME"/>
</dbReference>
<reference evidence="6 7" key="1">
    <citation type="journal article" date="2015" name="Nat. Commun.">
        <title>Lucilia cuprina genome unlocks parasitic fly biology to underpin future interventions.</title>
        <authorList>
            <person name="Anstead C.A."/>
            <person name="Korhonen P.K."/>
            <person name="Young N.D."/>
            <person name="Hall R.S."/>
            <person name="Jex A.R."/>
            <person name="Murali S.C."/>
            <person name="Hughes D.S."/>
            <person name="Lee S.F."/>
            <person name="Perry T."/>
            <person name="Stroehlein A.J."/>
            <person name="Ansell B.R."/>
            <person name="Breugelmans B."/>
            <person name="Hofmann A."/>
            <person name="Qu J."/>
            <person name="Dugan S."/>
            <person name="Lee S.L."/>
            <person name="Chao H."/>
            <person name="Dinh H."/>
            <person name="Han Y."/>
            <person name="Doddapaneni H.V."/>
            <person name="Worley K.C."/>
            <person name="Muzny D.M."/>
            <person name="Ioannidis P."/>
            <person name="Waterhouse R.M."/>
            <person name="Zdobnov E.M."/>
            <person name="James P.J."/>
            <person name="Bagnall N.H."/>
            <person name="Kotze A.C."/>
            <person name="Gibbs R.A."/>
            <person name="Richards S."/>
            <person name="Batterham P."/>
            <person name="Gasser R.B."/>
        </authorList>
    </citation>
    <scope>NUCLEOTIDE SEQUENCE [LARGE SCALE GENOMIC DNA]</scope>
    <source>
        <strain evidence="6 7">LS</strain>
        <tissue evidence="6">Full body</tissue>
    </source>
</reference>
<dbReference type="Pfam" id="PF00062">
    <property type="entry name" value="Lys"/>
    <property type="match status" value="2"/>
</dbReference>